<feature type="domain" description="HTH cro/C1-type" evidence="1">
    <location>
        <begin position="76"/>
        <end position="110"/>
    </location>
</feature>
<dbReference type="InterPro" id="IPR010982">
    <property type="entry name" value="Lambda_DNA-bd_dom_sf"/>
</dbReference>
<accession>A0A7W7D935</accession>
<comment type="caution">
    <text evidence="2">The sequence shown here is derived from an EMBL/GenBank/DDBJ whole genome shotgun (WGS) entry which is preliminary data.</text>
</comment>
<dbReference type="SMART" id="SM00530">
    <property type="entry name" value="HTH_XRE"/>
    <property type="match status" value="1"/>
</dbReference>
<protein>
    <submittedName>
        <fullName evidence="2">DNA-binding XRE family transcriptional regulator</fullName>
    </submittedName>
</protein>
<dbReference type="SUPFAM" id="SSF47413">
    <property type="entry name" value="lambda repressor-like DNA-binding domains"/>
    <property type="match status" value="1"/>
</dbReference>
<dbReference type="AlphaFoldDB" id="A0A7W7D935"/>
<dbReference type="CDD" id="cd00093">
    <property type="entry name" value="HTH_XRE"/>
    <property type="match status" value="1"/>
</dbReference>
<evidence type="ECO:0000313" key="3">
    <source>
        <dbReference type="Proteomes" id="UP000542210"/>
    </source>
</evidence>
<organism evidence="2 3">
    <name type="scientific">Sphaerisporangium siamense</name>
    <dbReference type="NCBI Taxonomy" id="795645"/>
    <lineage>
        <taxon>Bacteria</taxon>
        <taxon>Bacillati</taxon>
        <taxon>Actinomycetota</taxon>
        <taxon>Actinomycetes</taxon>
        <taxon>Streptosporangiales</taxon>
        <taxon>Streptosporangiaceae</taxon>
        <taxon>Sphaerisporangium</taxon>
    </lineage>
</organism>
<dbReference type="Pfam" id="PF01381">
    <property type="entry name" value="HTH_3"/>
    <property type="match status" value="1"/>
</dbReference>
<keyword evidence="3" id="KW-1185">Reference proteome</keyword>
<name>A0A7W7D935_9ACTN</name>
<dbReference type="RefSeq" id="WP_203959387.1">
    <property type="nucleotide sequence ID" value="NZ_BOOV01000033.1"/>
</dbReference>
<reference evidence="2 3" key="1">
    <citation type="submission" date="2020-08" db="EMBL/GenBank/DDBJ databases">
        <title>Sequencing the genomes of 1000 actinobacteria strains.</title>
        <authorList>
            <person name="Klenk H.-P."/>
        </authorList>
    </citation>
    <scope>NUCLEOTIDE SEQUENCE [LARGE SCALE GENOMIC DNA]</scope>
    <source>
        <strain evidence="2 3">DSM 45784</strain>
    </source>
</reference>
<dbReference type="PROSITE" id="PS50943">
    <property type="entry name" value="HTH_CROC1"/>
    <property type="match status" value="1"/>
</dbReference>
<proteinExistence type="predicted"/>
<dbReference type="InterPro" id="IPR001387">
    <property type="entry name" value="Cro/C1-type_HTH"/>
</dbReference>
<keyword evidence="2" id="KW-0238">DNA-binding</keyword>
<dbReference type="Gene3D" id="1.10.260.40">
    <property type="entry name" value="lambda repressor-like DNA-binding domains"/>
    <property type="match status" value="1"/>
</dbReference>
<sequence>MSRRSKAPRPAATAPSEGMRLTITFEFIGRISIEAGTRFARRWLLDQTGTEDGGVRLLTVRGEHADAAPPPPGVLIRRRRNRLGLTQAALGDLAGVTRPAVTQVENGLRRSGPAYSALLAALEKAEAAR</sequence>
<gene>
    <name evidence="2" type="ORF">BJ982_004069</name>
</gene>
<dbReference type="GO" id="GO:0003677">
    <property type="term" value="F:DNA binding"/>
    <property type="evidence" value="ECO:0007669"/>
    <property type="project" value="UniProtKB-KW"/>
</dbReference>
<dbReference type="EMBL" id="JACHND010000001">
    <property type="protein sequence ID" value="MBB4702525.1"/>
    <property type="molecule type" value="Genomic_DNA"/>
</dbReference>
<evidence type="ECO:0000313" key="2">
    <source>
        <dbReference type="EMBL" id="MBB4702525.1"/>
    </source>
</evidence>
<evidence type="ECO:0000259" key="1">
    <source>
        <dbReference type="PROSITE" id="PS50943"/>
    </source>
</evidence>
<dbReference type="Proteomes" id="UP000542210">
    <property type="component" value="Unassembled WGS sequence"/>
</dbReference>